<name>A0A2T9YE05_9FUNG</name>
<sequence length="210" mass="24059">MFFFQILTKFFISLIILYTVTAKQLHVYRRSLESKDQFEYRGLIDYDFEKGVAEYSSTAHGMERFIEINTKVGVSNDLETIAIVSDTSDFTQVFSVPKGLVESVPNKILEEEFGLYFNRMGKLVNADYSVQSISGALKQPKQNNLMLKNIKTRVSVLKTKYGPEPHLLRAATIDTRTGKVQVEESKSFFVKYWYIIVPVVLFLLLSPQGE</sequence>
<dbReference type="Proteomes" id="UP000245699">
    <property type="component" value="Unassembled WGS sequence"/>
</dbReference>
<evidence type="ECO:0008006" key="3">
    <source>
        <dbReference type="Google" id="ProtNLM"/>
    </source>
</evidence>
<dbReference type="AlphaFoldDB" id="A0A2T9YE05"/>
<dbReference type="OrthoDB" id="1894652at2759"/>
<dbReference type="CDD" id="cd22209">
    <property type="entry name" value="EMC10"/>
    <property type="match status" value="1"/>
</dbReference>
<protein>
    <recommendedName>
        <fullName evidence="3">ER membrane protein complex subunit 10</fullName>
    </recommendedName>
</protein>
<evidence type="ECO:0000313" key="2">
    <source>
        <dbReference type="Proteomes" id="UP000245699"/>
    </source>
</evidence>
<gene>
    <name evidence="1" type="ORF">BB559_004547</name>
</gene>
<proteinExistence type="predicted"/>
<keyword evidence="2" id="KW-1185">Reference proteome</keyword>
<dbReference type="EMBL" id="MBFT01000472">
    <property type="protein sequence ID" value="PVU90572.1"/>
    <property type="molecule type" value="Genomic_DNA"/>
</dbReference>
<accession>A0A2T9YE05</accession>
<dbReference type="STRING" id="61424.A0A2T9YE05"/>
<dbReference type="Pfam" id="PF21203">
    <property type="entry name" value="ECM10"/>
    <property type="match status" value="1"/>
</dbReference>
<comment type="caution">
    <text evidence="1">The sequence shown here is derived from an EMBL/GenBank/DDBJ whole genome shotgun (WGS) entry which is preliminary data.</text>
</comment>
<evidence type="ECO:0000313" key="1">
    <source>
        <dbReference type="EMBL" id="PVU90572.1"/>
    </source>
</evidence>
<reference evidence="1 2" key="1">
    <citation type="journal article" date="2018" name="MBio">
        <title>Comparative Genomics Reveals the Core Gene Toolbox for the Fungus-Insect Symbiosis.</title>
        <authorList>
            <person name="Wang Y."/>
            <person name="Stata M."/>
            <person name="Wang W."/>
            <person name="Stajich J.E."/>
            <person name="White M.M."/>
            <person name="Moncalvo J.M."/>
        </authorList>
    </citation>
    <scope>NUCLEOTIDE SEQUENCE [LARGE SCALE GENOMIC DNA]</scope>
    <source>
        <strain evidence="1 2">AUS-77-4</strain>
    </source>
</reference>
<organism evidence="1 2">
    <name type="scientific">Furculomyces boomerangus</name>
    <dbReference type="NCBI Taxonomy" id="61424"/>
    <lineage>
        <taxon>Eukaryota</taxon>
        <taxon>Fungi</taxon>
        <taxon>Fungi incertae sedis</taxon>
        <taxon>Zoopagomycota</taxon>
        <taxon>Kickxellomycotina</taxon>
        <taxon>Harpellomycetes</taxon>
        <taxon>Harpellales</taxon>
        <taxon>Harpellaceae</taxon>
        <taxon>Furculomyces</taxon>
    </lineage>
</organism>